<evidence type="ECO:0000313" key="2">
    <source>
        <dbReference type="Proteomes" id="UP000324748"/>
    </source>
</evidence>
<reference evidence="1 2" key="1">
    <citation type="submission" date="2019-05" db="EMBL/GenBank/DDBJ databases">
        <title>Emergence of the Ug99 lineage of the wheat stem rust pathogen through somatic hybridization.</title>
        <authorList>
            <person name="Li F."/>
            <person name="Upadhyaya N.M."/>
            <person name="Sperschneider J."/>
            <person name="Matny O."/>
            <person name="Nguyen-Phuc H."/>
            <person name="Mago R."/>
            <person name="Raley C."/>
            <person name="Miller M.E."/>
            <person name="Silverstein K.A.T."/>
            <person name="Henningsen E."/>
            <person name="Hirsch C.D."/>
            <person name="Visser B."/>
            <person name="Pretorius Z.A."/>
            <person name="Steffenson B.J."/>
            <person name="Schwessinger B."/>
            <person name="Dodds P.N."/>
            <person name="Figueroa M."/>
        </authorList>
    </citation>
    <scope>NUCLEOTIDE SEQUENCE [LARGE SCALE GENOMIC DNA]</scope>
    <source>
        <strain evidence="1">21-0</strain>
    </source>
</reference>
<proteinExistence type="predicted"/>
<evidence type="ECO:0000313" key="1">
    <source>
        <dbReference type="EMBL" id="KAA1067556.1"/>
    </source>
</evidence>
<dbReference type="OrthoDB" id="10553341at2759"/>
<name>A0A5B0LTX9_PUCGR</name>
<dbReference type="EMBL" id="VSWC01000184">
    <property type="protein sequence ID" value="KAA1067556.1"/>
    <property type="molecule type" value="Genomic_DNA"/>
</dbReference>
<sequence length="182" mass="19924">MAEKFYSAVEGYTLDGREVSTAEKFPSAVEVYTLHRREKLLAVEAKLEDIGAREIVTGLIKIDEKTTADEIAKYSLLDRKGYSKIVQNLDATNPALLSIISLISNTSMLDLFAQKTTSVLNSPLRQPSLASVSISPQTRLRSDLSLLHSSLCSPLAPVSSRFSLNASLICLRSDHLASFSPH</sequence>
<accession>A0A5B0LTX9</accession>
<dbReference type="AlphaFoldDB" id="A0A5B0LTX9"/>
<comment type="caution">
    <text evidence="1">The sequence shown here is derived from an EMBL/GenBank/DDBJ whole genome shotgun (WGS) entry which is preliminary data.</text>
</comment>
<dbReference type="Proteomes" id="UP000324748">
    <property type="component" value="Unassembled WGS sequence"/>
</dbReference>
<keyword evidence="2" id="KW-1185">Reference proteome</keyword>
<organism evidence="1 2">
    <name type="scientific">Puccinia graminis f. sp. tritici</name>
    <dbReference type="NCBI Taxonomy" id="56615"/>
    <lineage>
        <taxon>Eukaryota</taxon>
        <taxon>Fungi</taxon>
        <taxon>Dikarya</taxon>
        <taxon>Basidiomycota</taxon>
        <taxon>Pucciniomycotina</taxon>
        <taxon>Pucciniomycetes</taxon>
        <taxon>Pucciniales</taxon>
        <taxon>Pucciniaceae</taxon>
        <taxon>Puccinia</taxon>
    </lineage>
</organism>
<protein>
    <submittedName>
        <fullName evidence="1">Uncharacterized protein</fullName>
    </submittedName>
</protein>
<gene>
    <name evidence="1" type="ORF">PGT21_009243</name>
</gene>